<evidence type="ECO:0000313" key="11">
    <source>
        <dbReference type="Proteomes" id="UP000283709"/>
    </source>
</evidence>
<dbReference type="InterPro" id="IPR015424">
    <property type="entry name" value="PyrdxlP-dep_Trfase"/>
</dbReference>
<dbReference type="Pfam" id="PF01053">
    <property type="entry name" value="Cys_Met_Meta_PP"/>
    <property type="match status" value="1"/>
</dbReference>
<dbReference type="OrthoDB" id="9805807at2"/>
<dbReference type="PROSITE" id="PS00868">
    <property type="entry name" value="CYS_MET_METAB_PP"/>
    <property type="match status" value="1"/>
</dbReference>
<keyword evidence="3 8" id="KW-0663">Pyridoxal phosphate</keyword>
<dbReference type="Gene3D" id="3.40.640.10">
    <property type="entry name" value="Type I PLP-dependent aspartate aminotransferase-like (Major domain)"/>
    <property type="match status" value="1"/>
</dbReference>
<comment type="catalytic activity">
    <reaction evidence="7">
        <text>an S-substituted L-cysteine + H2O = a thiol + pyruvate + NH4(+)</text>
        <dbReference type="Rhea" id="RHEA:18121"/>
        <dbReference type="ChEBI" id="CHEBI:15361"/>
        <dbReference type="ChEBI" id="CHEBI:15377"/>
        <dbReference type="ChEBI" id="CHEBI:28938"/>
        <dbReference type="ChEBI" id="CHEBI:29256"/>
        <dbReference type="ChEBI" id="CHEBI:58717"/>
        <dbReference type="EC" id="4.4.1.13"/>
    </reaction>
</comment>
<dbReference type="InterPro" id="IPR015421">
    <property type="entry name" value="PyrdxlP-dep_Trfase_major"/>
</dbReference>
<evidence type="ECO:0000256" key="9">
    <source>
        <dbReference type="RuleBase" id="RU362118"/>
    </source>
</evidence>
<dbReference type="EMBL" id="MCAS01000068">
    <property type="protein sequence ID" value="RKF30562.1"/>
    <property type="molecule type" value="Genomic_DNA"/>
</dbReference>
<dbReference type="Gene3D" id="3.90.1150.10">
    <property type="entry name" value="Aspartate Aminotransferase, domain 1"/>
    <property type="match status" value="1"/>
</dbReference>
<evidence type="ECO:0000256" key="4">
    <source>
        <dbReference type="ARBA" id="ARBA00023239"/>
    </source>
</evidence>
<proteinExistence type="inferred from homology"/>
<dbReference type="AlphaFoldDB" id="A0A420FC61"/>
<sequence length="386" mass="42018">MKQETAIVHLGRETASAVRAVNPPLVRASTIVSDSLATFRKGYGEKVFDSLRYGRSGTATTFELQRMMAALEETEGCIATTSGLSAIVAVLATFSGPGRHVLVSDGVYGPTRAYCEKVLVPAGTDVEFYGPADDIKARIRKDTSLIFVESPASLTMEMYDIRQICAMAKSANIPVAADSTWGTPVFFRAHALGIDLSIHAATKYINGHSDLLLGLITGTNDALEKVRAQCDLNGTHAAPDACWLTLRGIRTLSVRMRRHQATAMELAEWLQNRPEVRRVLFPALDTDPGHDLWRNQFSGAAGPFTIELTKCDEASFARFIDSLRLFALGTSWGGFESLVMPAIPHHLRNAEQADEGRLVRLHIGLESPDDLRADLEVAFAAMTGTL</sequence>
<comment type="similarity">
    <text evidence="2 9">Belongs to the trans-sulfuration enzymes family.</text>
</comment>
<dbReference type="InterPro" id="IPR006233">
    <property type="entry name" value="Cys_b_lyase_bac"/>
</dbReference>
<dbReference type="SUPFAM" id="SSF53383">
    <property type="entry name" value="PLP-dependent transferases"/>
    <property type="match status" value="1"/>
</dbReference>
<comment type="caution">
    <text evidence="10">The sequence shown here is derived from an EMBL/GenBank/DDBJ whole genome shotgun (WGS) entry which is preliminary data.</text>
</comment>
<dbReference type="FunFam" id="3.40.640.10:FF:000046">
    <property type="entry name" value="Cystathionine gamma-lyase"/>
    <property type="match status" value="1"/>
</dbReference>
<dbReference type="InterPro" id="IPR054542">
    <property type="entry name" value="Cys_met_metab_PP"/>
</dbReference>
<evidence type="ECO:0000256" key="5">
    <source>
        <dbReference type="ARBA" id="ARBA00046315"/>
    </source>
</evidence>
<dbReference type="GO" id="GO:0019346">
    <property type="term" value="P:transsulfuration"/>
    <property type="evidence" value="ECO:0007669"/>
    <property type="project" value="InterPro"/>
</dbReference>
<keyword evidence="4 10" id="KW-0456">Lyase</keyword>
<dbReference type="GO" id="GO:0019450">
    <property type="term" value="P:L-cysteine catabolic process to pyruvate"/>
    <property type="evidence" value="ECO:0007669"/>
    <property type="project" value="TreeGrafter"/>
</dbReference>
<dbReference type="RefSeq" id="WP_120349094.1">
    <property type="nucleotide sequence ID" value="NZ_MCAS01000068.1"/>
</dbReference>
<comment type="cofactor">
    <cofactor evidence="1 9">
        <name>pyridoxal 5'-phosphate</name>
        <dbReference type="ChEBI" id="CHEBI:597326"/>
    </cofactor>
</comment>
<gene>
    <name evidence="10" type="ORF">BCY88_12935</name>
</gene>
<reference evidence="10 11" key="1">
    <citation type="submission" date="2016-07" db="EMBL/GenBank/DDBJ databases">
        <title>Genome analysis of Burkholderia fungorum ES3-20.</title>
        <authorList>
            <person name="Xu D."/>
            <person name="Yao R."/>
            <person name="Zheng S."/>
        </authorList>
    </citation>
    <scope>NUCLEOTIDE SEQUENCE [LARGE SCALE GENOMIC DNA]</scope>
    <source>
        <strain evidence="10 11">ES3-20</strain>
    </source>
</reference>
<dbReference type="NCBIfam" id="TIGR01324">
    <property type="entry name" value="cysta_beta_ly_B"/>
    <property type="match status" value="1"/>
</dbReference>
<evidence type="ECO:0000256" key="8">
    <source>
        <dbReference type="PIRSR" id="PIRSR001434-2"/>
    </source>
</evidence>
<dbReference type="Proteomes" id="UP000283709">
    <property type="component" value="Unassembled WGS sequence"/>
</dbReference>
<dbReference type="PANTHER" id="PTHR43500">
    <property type="entry name" value="CYSTATHIONINE BETA-LYASE-RELATED"/>
    <property type="match status" value="1"/>
</dbReference>
<comment type="catalytic activity">
    <reaction evidence="6">
        <text>L,L-cystathionine + H2O = L-homocysteine + pyruvate + NH4(+)</text>
        <dbReference type="Rhea" id="RHEA:13965"/>
        <dbReference type="ChEBI" id="CHEBI:15361"/>
        <dbReference type="ChEBI" id="CHEBI:15377"/>
        <dbReference type="ChEBI" id="CHEBI:28938"/>
        <dbReference type="ChEBI" id="CHEBI:58161"/>
        <dbReference type="ChEBI" id="CHEBI:58199"/>
    </reaction>
</comment>
<evidence type="ECO:0000256" key="6">
    <source>
        <dbReference type="ARBA" id="ARBA00047517"/>
    </source>
</evidence>
<dbReference type="GO" id="GO:0047804">
    <property type="term" value="F:cysteine-S-conjugate beta-lyase activity"/>
    <property type="evidence" value="ECO:0007669"/>
    <property type="project" value="UniProtKB-EC"/>
</dbReference>
<dbReference type="PIRSF" id="PIRSF001434">
    <property type="entry name" value="CGS"/>
    <property type="match status" value="1"/>
</dbReference>
<protein>
    <submittedName>
        <fullName evidence="10">Cystathionine beta-lyase</fullName>
    </submittedName>
</protein>
<evidence type="ECO:0000256" key="1">
    <source>
        <dbReference type="ARBA" id="ARBA00001933"/>
    </source>
</evidence>
<dbReference type="PANTHER" id="PTHR43500:SF1">
    <property type="entry name" value="CYSTATHIONINE BETA-LYASE-RELATED"/>
    <property type="match status" value="1"/>
</dbReference>
<evidence type="ECO:0000256" key="3">
    <source>
        <dbReference type="ARBA" id="ARBA00022898"/>
    </source>
</evidence>
<feature type="modified residue" description="N6-(pyridoxal phosphate)lysine" evidence="8">
    <location>
        <position position="203"/>
    </location>
</feature>
<dbReference type="InterPro" id="IPR000277">
    <property type="entry name" value="Cys/Met-Metab_PyrdxlP-dep_enz"/>
</dbReference>
<dbReference type="GO" id="GO:0030170">
    <property type="term" value="F:pyridoxal phosphate binding"/>
    <property type="evidence" value="ECO:0007669"/>
    <property type="project" value="InterPro"/>
</dbReference>
<dbReference type="InterPro" id="IPR015422">
    <property type="entry name" value="PyrdxlP-dep_Trfase_small"/>
</dbReference>
<evidence type="ECO:0000256" key="7">
    <source>
        <dbReference type="ARBA" id="ARBA00047625"/>
    </source>
</evidence>
<name>A0A420FC61_9BURK</name>
<comment type="pathway">
    <text evidence="5">Amino-acid biosynthesis; L-methionine biosynthesis via de novo pathway; L-homocysteine from L-cystathionine: step 1/1.</text>
</comment>
<evidence type="ECO:0000313" key="10">
    <source>
        <dbReference type="EMBL" id="RKF30562.1"/>
    </source>
</evidence>
<evidence type="ECO:0000256" key="2">
    <source>
        <dbReference type="ARBA" id="ARBA00009077"/>
    </source>
</evidence>
<accession>A0A420FC61</accession>
<organism evidence="10 11">
    <name type="scientific">Paraburkholderia fungorum</name>
    <dbReference type="NCBI Taxonomy" id="134537"/>
    <lineage>
        <taxon>Bacteria</taxon>
        <taxon>Pseudomonadati</taxon>
        <taxon>Pseudomonadota</taxon>
        <taxon>Betaproteobacteria</taxon>
        <taxon>Burkholderiales</taxon>
        <taxon>Burkholderiaceae</taxon>
        <taxon>Paraburkholderia</taxon>
    </lineage>
</organism>